<protein>
    <submittedName>
        <fullName evidence="6">Acetylornithine deacetylase</fullName>
    </submittedName>
</protein>
<dbReference type="InterPro" id="IPR036264">
    <property type="entry name" value="Bact_exopeptidase_dim_dom"/>
</dbReference>
<dbReference type="PROSITE" id="PS00759">
    <property type="entry name" value="ARGE_DAPE_CPG2_2"/>
    <property type="match status" value="1"/>
</dbReference>
<sequence length="395" mass="42915">MIRVSLVDVVRLCSELVKIRSENPPGYTDEVISYLQEVCTSIGIDTQILKKGRKWNLLSKKVNNRFLLCGHVDVVPALDTSWTHPPFSGMISESSVFGRGSTDMKGGCAALLSALSQVKDGGHEPPVDVAFVCDEEGNGDFGMEYLIANGHLHPKYCLIAEPTPPLSPVIGEKGVVRLHLTFSGDPGHSSLHPVMGRSAISEALKSLTLFEEIHSLTWPENPLVHEVIQNTTDSLSTLLSISKNQAATMLSRVSYNPGIISGGERINIIAQNCEMDIDMRIPWGCDLDTLLQKVHSSLQNCVVDVIDKVGPTLSSPGKLCRLVCDGIESVHGKKALPGVTQAASDARHLREIGAEVVNYGPGDLSLLHAVNESVPVRMLHDCRDVYVHLLTHMEP</sequence>
<accession>A0A2V2N7W7</accession>
<evidence type="ECO:0000313" key="7">
    <source>
        <dbReference type="Proteomes" id="UP000245934"/>
    </source>
</evidence>
<dbReference type="InterPro" id="IPR011650">
    <property type="entry name" value="Peptidase_M20_dimer"/>
</dbReference>
<dbReference type="InterPro" id="IPR002933">
    <property type="entry name" value="Peptidase_M20"/>
</dbReference>
<dbReference type="SUPFAM" id="SSF53187">
    <property type="entry name" value="Zn-dependent exopeptidases"/>
    <property type="match status" value="1"/>
</dbReference>
<evidence type="ECO:0000256" key="4">
    <source>
        <dbReference type="ARBA" id="ARBA00022833"/>
    </source>
</evidence>
<keyword evidence="3" id="KW-0378">Hydrolase</keyword>
<dbReference type="AlphaFoldDB" id="A0A2V2N7W7"/>
<evidence type="ECO:0000259" key="5">
    <source>
        <dbReference type="Pfam" id="PF07687"/>
    </source>
</evidence>
<reference evidence="6 7" key="1">
    <citation type="submission" date="2018-05" db="EMBL/GenBank/DDBJ databases">
        <title>Draft genome of Methanospirillum stamsii Pt1.</title>
        <authorList>
            <person name="Dueholm M.S."/>
            <person name="Nielsen P.H."/>
            <person name="Bakmann L.F."/>
            <person name="Otzen D.E."/>
        </authorList>
    </citation>
    <scope>NUCLEOTIDE SEQUENCE [LARGE SCALE GENOMIC DNA]</scope>
    <source>
        <strain evidence="6 7">Pt1</strain>
    </source>
</reference>
<feature type="domain" description="Peptidase M20 dimerisation" evidence="5">
    <location>
        <begin position="170"/>
        <end position="298"/>
    </location>
</feature>
<dbReference type="GO" id="GO:0046872">
    <property type="term" value="F:metal ion binding"/>
    <property type="evidence" value="ECO:0007669"/>
    <property type="project" value="UniProtKB-KW"/>
</dbReference>
<evidence type="ECO:0000313" key="6">
    <source>
        <dbReference type="EMBL" id="PWR74635.1"/>
    </source>
</evidence>
<dbReference type="SUPFAM" id="SSF55031">
    <property type="entry name" value="Bacterial exopeptidase dimerisation domain"/>
    <property type="match status" value="1"/>
</dbReference>
<dbReference type="GO" id="GO:0016787">
    <property type="term" value="F:hydrolase activity"/>
    <property type="evidence" value="ECO:0007669"/>
    <property type="project" value="UniProtKB-KW"/>
</dbReference>
<comment type="caution">
    <text evidence="6">The sequence shown here is derived from an EMBL/GenBank/DDBJ whole genome shotgun (WGS) entry which is preliminary data.</text>
</comment>
<dbReference type="PANTHER" id="PTHR43808">
    <property type="entry name" value="ACETYLORNITHINE DEACETYLASE"/>
    <property type="match status" value="1"/>
</dbReference>
<dbReference type="EMBL" id="QGMZ01000016">
    <property type="protein sequence ID" value="PWR74635.1"/>
    <property type="molecule type" value="Genomic_DNA"/>
</dbReference>
<dbReference type="Proteomes" id="UP000245934">
    <property type="component" value="Unassembled WGS sequence"/>
</dbReference>
<comment type="cofactor">
    <cofactor evidence="1">
        <name>Zn(2+)</name>
        <dbReference type="ChEBI" id="CHEBI:29105"/>
    </cofactor>
</comment>
<dbReference type="InterPro" id="IPR001261">
    <property type="entry name" value="ArgE/DapE_CS"/>
</dbReference>
<evidence type="ECO:0000256" key="2">
    <source>
        <dbReference type="ARBA" id="ARBA00022723"/>
    </source>
</evidence>
<dbReference type="Gene3D" id="3.30.70.360">
    <property type="match status" value="1"/>
</dbReference>
<dbReference type="Pfam" id="PF07687">
    <property type="entry name" value="M20_dimer"/>
    <property type="match status" value="1"/>
</dbReference>
<evidence type="ECO:0000256" key="1">
    <source>
        <dbReference type="ARBA" id="ARBA00001947"/>
    </source>
</evidence>
<dbReference type="InterPro" id="IPR050072">
    <property type="entry name" value="Peptidase_M20A"/>
</dbReference>
<proteinExistence type="predicted"/>
<gene>
    <name evidence="6" type="ORF">DLD82_08635</name>
</gene>
<keyword evidence="7" id="KW-1185">Reference proteome</keyword>
<keyword evidence="2" id="KW-0479">Metal-binding</keyword>
<evidence type="ECO:0000256" key="3">
    <source>
        <dbReference type="ARBA" id="ARBA00022801"/>
    </source>
</evidence>
<dbReference type="Gene3D" id="3.40.630.10">
    <property type="entry name" value="Zn peptidases"/>
    <property type="match status" value="2"/>
</dbReference>
<dbReference type="Pfam" id="PF01546">
    <property type="entry name" value="Peptidase_M20"/>
    <property type="match status" value="1"/>
</dbReference>
<organism evidence="6 7">
    <name type="scientific">Methanospirillum stamsii</name>
    <dbReference type="NCBI Taxonomy" id="1277351"/>
    <lineage>
        <taxon>Archaea</taxon>
        <taxon>Methanobacteriati</taxon>
        <taxon>Methanobacteriota</taxon>
        <taxon>Stenosarchaea group</taxon>
        <taxon>Methanomicrobia</taxon>
        <taxon>Methanomicrobiales</taxon>
        <taxon>Methanospirillaceae</taxon>
        <taxon>Methanospirillum</taxon>
    </lineage>
</organism>
<dbReference type="PANTHER" id="PTHR43808:SF32">
    <property type="entry name" value="ARGE_DAPE-RELATED DEACYLASE"/>
    <property type="match status" value="1"/>
</dbReference>
<keyword evidence="4" id="KW-0862">Zinc</keyword>
<name>A0A2V2N7W7_9EURY</name>